<dbReference type="SUPFAM" id="SSF103473">
    <property type="entry name" value="MFS general substrate transporter"/>
    <property type="match status" value="1"/>
</dbReference>
<evidence type="ECO:0000259" key="7">
    <source>
        <dbReference type="PROSITE" id="PS50850"/>
    </source>
</evidence>
<dbReference type="Proteomes" id="UP000824014">
    <property type="component" value="Unassembled WGS sequence"/>
</dbReference>
<dbReference type="InterPro" id="IPR020846">
    <property type="entry name" value="MFS_dom"/>
</dbReference>
<feature type="transmembrane region" description="Helical" evidence="6">
    <location>
        <begin position="161"/>
        <end position="181"/>
    </location>
</feature>
<reference evidence="8" key="2">
    <citation type="submission" date="2021-04" db="EMBL/GenBank/DDBJ databases">
        <authorList>
            <person name="Gilroy R."/>
        </authorList>
    </citation>
    <scope>NUCLEOTIDE SEQUENCE</scope>
    <source>
        <strain evidence="8">ChiHjej11B10-19426</strain>
    </source>
</reference>
<feature type="transmembrane region" description="Helical" evidence="6">
    <location>
        <begin position="259"/>
        <end position="285"/>
    </location>
</feature>
<dbReference type="EMBL" id="DXCC01000031">
    <property type="protein sequence ID" value="HIZ15873.1"/>
    <property type="molecule type" value="Genomic_DNA"/>
</dbReference>
<dbReference type="InterPro" id="IPR011701">
    <property type="entry name" value="MFS"/>
</dbReference>
<comment type="caution">
    <text evidence="8">The sequence shown here is derived from an EMBL/GenBank/DDBJ whole genome shotgun (WGS) entry which is preliminary data.</text>
</comment>
<dbReference type="Gene3D" id="1.20.1720.10">
    <property type="entry name" value="Multidrug resistance protein D"/>
    <property type="match status" value="1"/>
</dbReference>
<dbReference type="GO" id="GO:0016020">
    <property type="term" value="C:membrane"/>
    <property type="evidence" value="ECO:0007669"/>
    <property type="project" value="UniProtKB-SubCell"/>
</dbReference>
<organism evidence="8 9">
    <name type="scientific">Candidatus Tidjanibacter faecipullorum</name>
    <dbReference type="NCBI Taxonomy" id="2838766"/>
    <lineage>
        <taxon>Bacteria</taxon>
        <taxon>Pseudomonadati</taxon>
        <taxon>Bacteroidota</taxon>
        <taxon>Bacteroidia</taxon>
        <taxon>Bacteroidales</taxon>
        <taxon>Rikenellaceae</taxon>
        <taxon>Tidjanibacter</taxon>
    </lineage>
</organism>
<evidence type="ECO:0000256" key="3">
    <source>
        <dbReference type="ARBA" id="ARBA00022692"/>
    </source>
</evidence>
<dbReference type="PROSITE" id="PS50850">
    <property type="entry name" value="MFS"/>
    <property type="match status" value="1"/>
</dbReference>
<feature type="transmembrane region" description="Helical" evidence="6">
    <location>
        <begin position="75"/>
        <end position="99"/>
    </location>
</feature>
<dbReference type="PANTHER" id="PTHR42718:SF9">
    <property type="entry name" value="MAJOR FACILITATOR SUPERFAMILY MULTIDRUG TRANSPORTER MFSC"/>
    <property type="match status" value="1"/>
</dbReference>
<feature type="transmembrane region" description="Helical" evidence="6">
    <location>
        <begin position="297"/>
        <end position="318"/>
    </location>
</feature>
<keyword evidence="2" id="KW-0813">Transport</keyword>
<feature type="transmembrane region" description="Helical" evidence="6">
    <location>
        <begin position="218"/>
        <end position="239"/>
    </location>
</feature>
<dbReference type="FunFam" id="1.20.1720.10:FF:000011">
    <property type="entry name" value="Transporter, major facilitator family"/>
    <property type="match status" value="1"/>
</dbReference>
<gene>
    <name evidence="8" type="ORF">H9816_08230</name>
</gene>
<evidence type="ECO:0000313" key="8">
    <source>
        <dbReference type="EMBL" id="HIZ15873.1"/>
    </source>
</evidence>
<feature type="domain" description="Major facilitator superfamily (MFS) profile" evidence="7">
    <location>
        <begin position="7"/>
        <end position="443"/>
    </location>
</feature>
<evidence type="ECO:0000256" key="6">
    <source>
        <dbReference type="SAM" id="Phobius"/>
    </source>
</evidence>
<dbReference type="Pfam" id="PF07690">
    <property type="entry name" value="MFS_1"/>
    <property type="match status" value="1"/>
</dbReference>
<feature type="transmembrane region" description="Helical" evidence="6">
    <location>
        <begin position="105"/>
        <end position="123"/>
    </location>
</feature>
<evidence type="ECO:0000256" key="2">
    <source>
        <dbReference type="ARBA" id="ARBA00022448"/>
    </source>
</evidence>
<evidence type="ECO:0000256" key="1">
    <source>
        <dbReference type="ARBA" id="ARBA00004141"/>
    </source>
</evidence>
<feature type="transmembrane region" description="Helical" evidence="6">
    <location>
        <begin position="418"/>
        <end position="441"/>
    </location>
</feature>
<dbReference type="InterPro" id="IPR036259">
    <property type="entry name" value="MFS_trans_sf"/>
</dbReference>
<dbReference type="CDD" id="cd17321">
    <property type="entry name" value="MFS_MMR_MDR_like"/>
    <property type="match status" value="1"/>
</dbReference>
<evidence type="ECO:0000256" key="5">
    <source>
        <dbReference type="ARBA" id="ARBA00023136"/>
    </source>
</evidence>
<dbReference type="GO" id="GO:0022857">
    <property type="term" value="F:transmembrane transporter activity"/>
    <property type="evidence" value="ECO:0007669"/>
    <property type="project" value="InterPro"/>
</dbReference>
<evidence type="ECO:0000313" key="9">
    <source>
        <dbReference type="Proteomes" id="UP000824014"/>
    </source>
</evidence>
<feature type="transmembrane region" description="Helical" evidence="6">
    <location>
        <begin position="193"/>
        <end position="212"/>
    </location>
</feature>
<protein>
    <submittedName>
        <fullName evidence="8">MFS transporter</fullName>
    </submittedName>
</protein>
<feature type="transmembrane region" description="Helical" evidence="6">
    <location>
        <begin position="49"/>
        <end position="68"/>
    </location>
</feature>
<dbReference type="PRINTS" id="PR01036">
    <property type="entry name" value="TCRTETB"/>
</dbReference>
<dbReference type="PANTHER" id="PTHR42718">
    <property type="entry name" value="MAJOR FACILITATOR SUPERFAMILY MULTIDRUG TRANSPORTER MFSC"/>
    <property type="match status" value="1"/>
</dbReference>
<evidence type="ECO:0000256" key="4">
    <source>
        <dbReference type="ARBA" id="ARBA00022989"/>
    </source>
</evidence>
<comment type="subcellular location">
    <subcellularLocation>
        <location evidence="1">Membrane</location>
        <topology evidence="1">Multi-pass membrane protein</topology>
    </subcellularLocation>
</comment>
<proteinExistence type="predicted"/>
<dbReference type="Gene3D" id="1.20.1250.20">
    <property type="entry name" value="MFS general substrate transporter like domains"/>
    <property type="match status" value="1"/>
</dbReference>
<reference evidence="8" key="1">
    <citation type="journal article" date="2021" name="PeerJ">
        <title>Extensive microbial diversity within the chicken gut microbiome revealed by metagenomics and culture.</title>
        <authorList>
            <person name="Gilroy R."/>
            <person name="Ravi A."/>
            <person name="Getino M."/>
            <person name="Pursley I."/>
            <person name="Horton D.L."/>
            <person name="Alikhan N.F."/>
            <person name="Baker D."/>
            <person name="Gharbi K."/>
            <person name="Hall N."/>
            <person name="Watson M."/>
            <person name="Adriaenssens E.M."/>
            <person name="Foster-Nyarko E."/>
            <person name="Jarju S."/>
            <person name="Secka A."/>
            <person name="Antonio M."/>
            <person name="Oren A."/>
            <person name="Chaudhuri R.R."/>
            <person name="La Ragione R."/>
            <person name="Hildebrand F."/>
            <person name="Pallen M.J."/>
        </authorList>
    </citation>
    <scope>NUCLEOTIDE SEQUENCE</scope>
    <source>
        <strain evidence="8">ChiHjej11B10-19426</strain>
    </source>
</reference>
<feature type="transmembrane region" description="Helical" evidence="6">
    <location>
        <begin position="135"/>
        <end position="155"/>
    </location>
</feature>
<sequence length="455" mass="48369">MPQRIWAILAVAFGVSLSVLDGAIANVALPTISHELNISPSDSIWIVNAYQLAIVISLLSFSTLGDLIGYRKIYLMGLMTFTAASVVCTFAHSFGMLVAARVCQGFGAAAVTSVNTTLIRIIYPRRYLGRGMGLNATVVAVSAVAGPTIAAGILSFAPWPWLFAINIPVGIIAYSLSYNFLPENPVKNTGRRFDWRDAIMNALTFGLLIASIEGYAHGISLPYIIGGIVLLLIIGTIFVRSQLHKQYPILPFDLLRIPIFAMSVATSICSFIAQSLALVALPFYLQRTFGYDAVSTGLIMTAWPAIIVIVAPLAGRLIERIHAGLLGGLGLLCMTVGLLLLAWLPAQPTSTDIIWRLALCGMGFGLFQSPNNSIMVGSAPAHRSGSASGMLATSRLVGQTTGAALVALLFHISPNSTHLTLILAGCFALAGATASFSRISLPLPEGVRVKKKSRQ</sequence>
<feature type="transmembrane region" description="Helical" evidence="6">
    <location>
        <begin position="325"/>
        <end position="347"/>
    </location>
</feature>
<keyword evidence="5 6" id="KW-0472">Membrane</keyword>
<keyword evidence="3 6" id="KW-0812">Transmembrane</keyword>
<keyword evidence="4 6" id="KW-1133">Transmembrane helix</keyword>
<name>A0A9D2DF59_9BACT</name>
<dbReference type="FunFam" id="1.20.1250.20:FF:000168">
    <property type="entry name" value="Transporter, major facilitator family"/>
    <property type="match status" value="1"/>
</dbReference>
<dbReference type="AlphaFoldDB" id="A0A9D2DF59"/>
<accession>A0A9D2DF59</accession>